<dbReference type="GO" id="GO:0007265">
    <property type="term" value="P:Ras protein signal transduction"/>
    <property type="evidence" value="ECO:0007669"/>
    <property type="project" value="TreeGrafter"/>
</dbReference>
<evidence type="ECO:0000313" key="6">
    <source>
        <dbReference type="Proteomes" id="UP000693970"/>
    </source>
</evidence>
<dbReference type="InterPro" id="IPR001607">
    <property type="entry name" value="Znf_UBP"/>
</dbReference>
<evidence type="ECO:0000256" key="1">
    <source>
        <dbReference type="PROSITE-ProRule" id="PRU00502"/>
    </source>
</evidence>
<dbReference type="GO" id="GO:0008270">
    <property type="term" value="F:zinc ion binding"/>
    <property type="evidence" value="ECO:0007669"/>
    <property type="project" value="UniProtKB-KW"/>
</dbReference>
<keyword evidence="1" id="KW-0863">Zinc-finger</keyword>
<comment type="caution">
    <text evidence="5">The sequence shown here is derived from an EMBL/GenBank/DDBJ whole genome shotgun (WGS) entry which is preliminary data.</text>
</comment>
<feature type="domain" description="UBP-type" evidence="4">
    <location>
        <begin position="342"/>
        <end position="438"/>
    </location>
</feature>
<dbReference type="AlphaFoldDB" id="A0A9K3PE94"/>
<dbReference type="PROSITE" id="PS50271">
    <property type="entry name" value="ZF_UBP"/>
    <property type="match status" value="1"/>
</dbReference>
<name>A0A9K3PE94_9STRA</name>
<feature type="coiled-coil region" evidence="2">
    <location>
        <begin position="541"/>
        <end position="614"/>
    </location>
</feature>
<evidence type="ECO:0000256" key="2">
    <source>
        <dbReference type="SAM" id="Coils"/>
    </source>
</evidence>
<keyword evidence="6" id="KW-1185">Reference proteome</keyword>
<keyword evidence="2" id="KW-0175">Coiled coil</keyword>
<dbReference type="CDD" id="cd06503">
    <property type="entry name" value="ATP-synt_Fo_b"/>
    <property type="match status" value="1"/>
</dbReference>
<evidence type="ECO:0000259" key="4">
    <source>
        <dbReference type="PROSITE" id="PS50271"/>
    </source>
</evidence>
<dbReference type="GO" id="GO:0061630">
    <property type="term" value="F:ubiquitin protein ligase activity"/>
    <property type="evidence" value="ECO:0007669"/>
    <property type="project" value="TreeGrafter"/>
</dbReference>
<evidence type="ECO:0000256" key="3">
    <source>
        <dbReference type="SAM" id="MobiDB-lite"/>
    </source>
</evidence>
<dbReference type="GO" id="GO:0016567">
    <property type="term" value="P:protein ubiquitination"/>
    <property type="evidence" value="ECO:0007669"/>
    <property type="project" value="TreeGrafter"/>
</dbReference>
<dbReference type="EMBL" id="JAGRRH010000023">
    <property type="protein sequence ID" value="KAG7343870.1"/>
    <property type="molecule type" value="Genomic_DNA"/>
</dbReference>
<dbReference type="SMART" id="SM00290">
    <property type="entry name" value="ZnF_UBP"/>
    <property type="match status" value="1"/>
</dbReference>
<gene>
    <name evidence="5" type="ORF">IV203_021878</name>
</gene>
<dbReference type="Proteomes" id="UP000693970">
    <property type="component" value="Unassembled WGS sequence"/>
</dbReference>
<protein>
    <submittedName>
        <fullName evidence="5">Zinc finger type UBF domain containing protein</fullName>
    </submittedName>
</protein>
<proteinExistence type="predicted"/>
<dbReference type="Pfam" id="PF02148">
    <property type="entry name" value="zf-UBP"/>
    <property type="match status" value="1"/>
</dbReference>
<feature type="compositionally biased region" description="Polar residues" evidence="3">
    <location>
        <begin position="633"/>
        <end position="646"/>
    </location>
</feature>
<keyword evidence="1" id="KW-0862">Zinc</keyword>
<evidence type="ECO:0000313" key="5">
    <source>
        <dbReference type="EMBL" id="KAG7343870.1"/>
    </source>
</evidence>
<keyword evidence="1" id="KW-0479">Metal-binding</keyword>
<feature type="region of interest" description="Disordered" evidence="3">
    <location>
        <begin position="633"/>
        <end position="659"/>
    </location>
</feature>
<reference evidence="5" key="1">
    <citation type="journal article" date="2021" name="Sci. Rep.">
        <title>Diploid genomic architecture of Nitzschia inconspicua, an elite biomass production diatom.</title>
        <authorList>
            <person name="Oliver A."/>
            <person name="Podell S."/>
            <person name="Pinowska A."/>
            <person name="Traller J.C."/>
            <person name="Smith S.R."/>
            <person name="McClure R."/>
            <person name="Beliaev A."/>
            <person name="Bohutskyi P."/>
            <person name="Hill E.A."/>
            <person name="Rabines A."/>
            <person name="Zheng H."/>
            <person name="Allen L.Z."/>
            <person name="Kuo A."/>
            <person name="Grigoriev I.V."/>
            <person name="Allen A.E."/>
            <person name="Hazlebeck D."/>
            <person name="Allen E.E."/>
        </authorList>
    </citation>
    <scope>NUCLEOTIDE SEQUENCE</scope>
    <source>
        <strain evidence="5">Hildebrandi</strain>
    </source>
</reference>
<dbReference type="OrthoDB" id="273556at2759"/>
<feature type="compositionally biased region" description="Basic residues" evidence="3">
    <location>
        <begin position="648"/>
        <end position="659"/>
    </location>
</feature>
<sequence>MPSSNATFSLQVMLGYGVDSKTEAKLNRACPSHNNGTFAEMENFFSRTYTSLTNNISLTTSPSESNDANTTNTTVPQDQFFVASASNVHLTMDPQELFWKSSTNRLMIFIPPQIIGACLEQHIYSINPSGSSFWIKSPVSGNFANDLLPRIHSSLVKCTIRGIVMTSLAENGPADILLLELPKGLTVHEILRQTNGESLAASSSSILKILPLTSVKFVDDDKDSPASSSSSTTTTTTSSSAAAASLAHLKSEPTNQRAVIISTRPLLPTCPVCIHRIDPIRLGLPAPTNEHICSRFCQSPISTTWTVYGSSLNDNHLCTKQKFLHKWPLPSRCKACSIIREYWDFHKSTRERSDEVGDLFCEDCSMHKTLWTCLTCGFVGCGRYSNKHSVAHFEQTRHPFSLELATLRVWDYCLGEYGGFVQRPDLLECPSSPPLCHPWMIRGLDMDGSSYESERRSRGEANGVVAHGNTVPSMEMEKSSKKAVMIGEEYEALLQSALEDQAQHYEGEIIKLRAELTATLVDKNNMSPEERNEFAQVTADIEKIRNDIDVASKALLEAQAQEAGLRATSQRLLLEQQESNELLKKIQEEHKRENEQGKMQIEDLEQQIADLSANLRMRQQFSQNDELNNAQIFGTVASPNTKQPSVSRRGKKKGRMFRK</sequence>
<dbReference type="PANTHER" id="PTHR24007:SF7">
    <property type="entry name" value="BRCA1-ASSOCIATED PROTEIN"/>
    <property type="match status" value="1"/>
</dbReference>
<reference evidence="5" key="2">
    <citation type="submission" date="2021-04" db="EMBL/GenBank/DDBJ databases">
        <authorList>
            <person name="Podell S."/>
        </authorList>
    </citation>
    <scope>NUCLEOTIDE SEQUENCE</scope>
    <source>
        <strain evidence="5">Hildebrandi</strain>
    </source>
</reference>
<accession>A0A9K3PE94</accession>
<organism evidence="5 6">
    <name type="scientific">Nitzschia inconspicua</name>
    <dbReference type="NCBI Taxonomy" id="303405"/>
    <lineage>
        <taxon>Eukaryota</taxon>
        <taxon>Sar</taxon>
        <taxon>Stramenopiles</taxon>
        <taxon>Ochrophyta</taxon>
        <taxon>Bacillariophyta</taxon>
        <taxon>Bacillariophyceae</taxon>
        <taxon>Bacillariophycidae</taxon>
        <taxon>Bacillariales</taxon>
        <taxon>Bacillariaceae</taxon>
        <taxon>Nitzschia</taxon>
    </lineage>
</organism>
<dbReference type="GO" id="GO:0005737">
    <property type="term" value="C:cytoplasm"/>
    <property type="evidence" value="ECO:0007669"/>
    <property type="project" value="TreeGrafter"/>
</dbReference>
<dbReference type="PANTHER" id="PTHR24007">
    <property type="entry name" value="BRCA1-ASSOCIATED PROTEIN"/>
    <property type="match status" value="1"/>
</dbReference>